<feature type="domain" description="CCHC-type" evidence="3">
    <location>
        <begin position="197"/>
        <end position="212"/>
    </location>
</feature>
<keyword evidence="1" id="KW-0863">Zinc-finger</keyword>
<evidence type="ECO:0000259" key="3">
    <source>
        <dbReference type="PROSITE" id="PS50158"/>
    </source>
</evidence>
<protein>
    <recommendedName>
        <fullName evidence="3">CCHC-type domain-containing protein</fullName>
    </recommendedName>
</protein>
<sequence>MAARRTGEERVNLEIPPQVEKVLQGGKVLQVALTRAITTYVTRDVGPRVNSLEISMTFRLRDFVRKNPPVFLGSKVRKVPQDFIDNVYKVLSPMGYALSLVFNPMNEKSRFVTGVTNLVKEECHTTMFHSDMNLSRLMMYAQSIKESKLSRISKKLKSGGSNDQNQLKFKKRAPNHDGPSSPKEEAYRKCLVFTVNCFGSGKEGHKVRDCPSILDGGKEGKKVPSSVLEGDVPS</sequence>
<keyword evidence="1" id="KW-0862">Zinc</keyword>
<comment type="caution">
    <text evidence="4">The sequence shown here is derived from an EMBL/GenBank/DDBJ whole genome shotgun (WGS) entry which is preliminary data.</text>
</comment>
<dbReference type="PROSITE" id="PS50158">
    <property type="entry name" value="ZF_CCHC"/>
    <property type="match status" value="1"/>
</dbReference>
<evidence type="ECO:0000256" key="1">
    <source>
        <dbReference type="PROSITE-ProRule" id="PRU00047"/>
    </source>
</evidence>
<feature type="region of interest" description="Disordered" evidence="2">
    <location>
        <begin position="199"/>
        <end position="234"/>
    </location>
</feature>
<feature type="region of interest" description="Disordered" evidence="2">
    <location>
        <begin position="155"/>
        <end position="183"/>
    </location>
</feature>
<evidence type="ECO:0000313" key="4">
    <source>
        <dbReference type="EMBL" id="TMX03947.1"/>
    </source>
</evidence>
<gene>
    <name evidence="4" type="ORF">EJD97_012814</name>
</gene>
<proteinExistence type="predicted"/>
<dbReference type="GO" id="GO:0003676">
    <property type="term" value="F:nucleic acid binding"/>
    <property type="evidence" value="ECO:0007669"/>
    <property type="project" value="InterPro"/>
</dbReference>
<name>A0A6N2C8C8_SOLCI</name>
<dbReference type="AlphaFoldDB" id="A0A6N2C8C8"/>
<keyword evidence="1" id="KW-0479">Metal-binding</keyword>
<dbReference type="InterPro" id="IPR001878">
    <property type="entry name" value="Znf_CCHC"/>
</dbReference>
<organism evidence="4">
    <name type="scientific">Solanum chilense</name>
    <name type="common">Tomato</name>
    <name type="synonym">Lycopersicon chilense</name>
    <dbReference type="NCBI Taxonomy" id="4083"/>
    <lineage>
        <taxon>Eukaryota</taxon>
        <taxon>Viridiplantae</taxon>
        <taxon>Streptophyta</taxon>
        <taxon>Embryophyta</taxon>
        <taxon>Tracheophyta</taxon>
        <taxon>Spermatophyta</taxon>
        <taxon>Magnoliopsida</taxon>
        <taxon>eudicotyledons</taxon>
        <taxon>Gunneridae</taxon>
        <taxon>Pentapetalae</taxon>
        <taxon>asterids</taxon>
        <taxon>lamiids</taxon>
        <taxon>Solanales</taxon>
        <taxon>Solanaceae</taxon>
        <taxon>Solanoideae</taxon>
        <taxon>Solaneae</taxon>
        <taxon>Solanum</taxon>
        <taxon>Solanum subgen. Lycopersicon</taxon>
    </lineage>
</organism>
<reference evidence="4" key="1">
    <citation type="submission" date="2019-05" db="EMBL/GenBank/DDBJ databases">
        <title>The de novo reference genome and transcriptome assemblies of the wild tomato species Solanum chilense.</title>
        <authorList>
            <person name="Stam R."/>
            <person name="Nosenko T."/>
            <person name="Hoerger A.C."/>
            <person name="Stephan W."/>
            <person name="Seidel M.A."/>
            <person name="Kuhn J.M.M."/>
            <person name="Haberer G."/>
            <person name="Tellier A."/>
        </authorList>
    </citation>
    <scope>NUCLEOTIDE SEQUENCE</scope>
    <source>
        <tissue evidence="4">Mature leaves</tissue>
    </source>
</reference>
<evidence type="ECO:0000256" key="2">
    <source>
        <dbReference type="SAM" id="MobiDB-lite"/>
    </source>
</evidence>
<dbReference type="GO" id="GO:0008270">
    <property type="term" value="F:zinc ion binding"/>
    <property type="evidence" value="ECO:0007669"/>
    <property type="project" value="UniProtKB-KW"/>
</dbReference>
<accession>A0A6N2C8C8</accession>
<dbReference type="EMBL" id="RXGB01000327">
    <property type="protein sequence ID" value="TMX03947.1"/>
    <property type="molecule type" value="Genomic_DNA"/>
</dbReference>